<name>A0A381SEN5_9ZZZZ</name>
<dbReference type="PROSITE" id="PS00922">
    <property type="entry name" value="TRANSGLYCOSYLASE"/>
    <property type="match status" value="1"/>
</dbReference>
<dbReference type="Gene3D" id="1.10.530.10">
    <property type="match status" value="1"/>
</dbReference>
<feature type="domain" description="Transglycosylase SLT" evidence="1">
    <location>
        <begin position="100"/>
        <end position="192"/>
    </location>
</feature>
<organism evidence="2">
    <name type="scientific">marine metagenome</name>
    <dbReference type="NCBI Taxonomy" id="408172"/>
    <lineage>
        <taxon>unclassified sequences</taxon>
        <taxon>metagenomes</taxon>
        <taxon>ecological metagenomes</taxon>
    </lineage>
</organism>
<sequence length="218" mass="23371">MDFALRSMRFALVAVVLAVQPAAAPATSELVRLKSGRTLPVSGYELEGATVVLHLHDGGRVVCDRSLIMRIEPGIAPASSKQFATAVVPPVRPKPFAEIIDAMSMRHGVNPALVAALIEVESAYRPDAVSPKGAMGLMQLMPNTAREYAVADPYDPAANIEAGTRHLRALLDRYGVNSALAAYNAGEGPVRKFGGVPPYPETRRYITKILKLVDAQNE</sequence>
<proteinExistence type="predicted"/>
<gene>
    <name evidence="2" type="ORF">METZ01_LOCUS55396</name>
</gene>
<evidence type="ECO:0000313" key="2">
    <source>
        <dbReference type="EMBL" id="SVA02542.1"/>
    </source>
</evidence>
<dbReference type="AlphaFoldDB" id="A0A381SEN5"/>
<dbReference type="GO" id="GO:0008933">
    <property type="term" value="F:peptidoglycan lytic transglycosylase activity"/>
    <property type="evidence" value="ECO:0007669"/>
    <property type="project" value="InterPro"/>
</dbReference>
<dbReference type="SUPFAM" id="SSF53955">
    <property type="entry name" value="Lysozyme-like"/>
    <property type="match status" value="1"/>
</dbReference>
<protein>
    <recommendedName>
        <fullName evidence="1">Transglycosylase SLT domain-containing protein</fullName>
    </recommendedName>
</protein>
<dbReference type="PANTHER" id="PTHR37423:SF2">
    <property type="entry name" value="MEMBRANE-BOUND LYTIC MUREIN TRANSGLYCOSYLASE C"/>
    <property type="match status" value="1"/>
</dbReference>
<dbReference type="PANTHER" id="PTHR37423">
    <property type="entry name" value="SOLUBLE LYTIC MUREIN TRANSGLYCOSYLASE-RELATED"/>
    <property type="match status" value="1"/>
</dbReference>
<evidence type="ECO:0000259" key="1">
    <source>
        <dbReference type="Pfam" id="PF01464"/>
    </source>
</evidence>
<dbReference type="GO" id="GO:0016020">
    <property type="term" value="C:membrane"/>
    <property type="evidence" value="ECO:0007669"/>
    <property type="project" value="InterPro"/>
</dbReference>
<accession>A0A381SEN5</accession>
<dbReference type="InterPro" id="IPR023346">
    <property type="entry name" value="Lysozyme-like_dom_sf"/>
</dbReference>
<dbReference type="InterPro" id="IPR000189">
    <property type="entry name" value="Transglyc_AS"/>
</dbReference>
<dbReference type="EMBL" id="UINC01003016">
    <property type="protein sequence ID" value="SVA02542.1"/>
    <property type="molecule type" value="Genomic_DNA"/>
</dbReference>
<dbReference type="Pfam" id="PF01464">
    <property type="entry name" value="SLT"/>
    <property type="match status" value="1"/>
</dbReference>
<dbReference type="GO" id="GO:0000270">
    <property type="term" value="P:peptidoglycan metabolic process"/>
    <property type="evidence" value="ECO:0007669"/>
    <property type="project" value="InterPro"/>
</dbReference>
<reference evidence="2" key="1">
    <citation type="submission" date="2018-05" db="EMBL/GenBank/DDBJ databases">
        <authorList>
            <person name="Lanie J.A."/>
            <person name="Ng W.-L."/>
            <person name="Kazmierczak K.M."/>
            <person name="Andrzejewski T.M."/>
            <person name="Davidsen T.M."/>
            <person name="Wayne K.J."/>
            <person name="Tettelin H."/>
            <person name="Glass J.I."/>
            <person name="Rusch D."/>
            <person name="Podicherti R."/>
            <person name="Tsui H.-C.T."/>
            <person name="Winkler M.E."/>
        </authorList>
    </citation>
    <scope>NUCLEOTIDE SEQUENCE</scope>
</reference>
<dbReference type="CDD" id="cd00254">
    <property type="entry name" value="LT-like"/>
    <property type="match status" value="1"/>
</dbReference>
<dbReference type="InterPro" id="IPR008258">
    <property type="entry name" value="Transglycosylase_SLT_dom_1"/>
</dbReference>